<dbReference type="InterPro" id="IPR023696">
    <property type="entry name" value="Ureohydrolase_dom_sf"/>
</dbReference>
<dbReference type="AlphaFoldDB" id="A0A0P7U4I8"/>
<protein>
    <submittedName>
        <fullName evidence="2">Uncharacterized protein</fullName>
    </submittedName>
</protein>
<dbReference type="Proteomes" id="UP000034805">
    <property type="component" value="Unassembled WGS sequence"/>
</dbReference>
<comment type="caution">
    <text evidence="2">The sequence shown here is derived from an EMBL/GenBank/DDBJ whole genome shotgun (WGS) entry which is preliminary data.</text>
</comment>
<dbReference type="EMBL" id="JARO02009010">
    <property type="protein sequence ID" value="KPP62053.1"/>
    <property type="molecule type" value="Genomic_DNA"/>
</dbReference>
<dbReference type="STRING" id="113540.ENSSFOP00015014840"/>
<reference evidence="2 3" key="1">
    <citation type="submission" date="2015-08" db="EMBL/GenBank/DDBJ databases">
        <title>The genome of the Asian arowana (Scleropages formosus).</title>
        <authorList>
            <person name="Tan M.H."/>
            <person name="Gan H.M."/>
            <person name="Croft L.J."/>
            <person name="Austin C.M."/>
        </authorList>
    </citation>
    <scope>NUCLEOTIDE SEQUENCE [LARGE SCALE GENOMIC DNA]</scope>
    <source>
        <strain evidence="2">Aro1</strain>
    </source>
</reference>
<feature type="region of interest" description="Disordered" evidence="1">
    <location>
        <begin position="280"/>
        <end position="337"/>
    </location>
</feature>
<dbReference type="InterPro" id="IPR037138">
    <property type="entry name" value="His_deacetylse_dom_sf"/>
</dbReference>
<name>A0A0P7U4I8_SCLFO</name>
<evidence type="ECO:0000313" key="2">
    <source>
        <dbReference type="EMBL" id="KPP62053.1"/>
    </source>
</evidence>
<proteinExistence type="predicted"/>
<evidence type="ECO:0000256" key="1">
    <source>
        <dbReference type="SAM" id="MobiDB-lite"/>
    </source>
</evidence>
<evidence type="ECO:0000313" key="3">
    <source>
        <dbReference type="Proteomes" id="UP000034805"/>
    </source>
</evidence>
<feature type="compositionally biased region" description="Basic and acidic residues" evidence="1">
    <location>
        <begin position="296"/>
        <end position="305"/>
    </location>
</feature>
<sequence length="337" mass="36755">MKLAGGRVVLALEGGHDLTAICDASESCVSALLGDEPDPLPQAVLQQKPCPKAVASLEKVIDIQSKHWSSVQRFAPTVAQSAVEAQRREKEEADTAAAQAFLFGNQIPGSPYVRMRCAIKRLLAPLAPFARAAVPNAAPQLDALGRFSTEPLLPHLCRVPLRFLSAPHGTLGREPEPVLLLGGCRRRPRTAPSLQFLQKLNNSIQLQYRVKRSSPGFSCAGVRRREMPLKCHGALPGKIEQSRVANATTVGDCGQEVNQAWHKDHDHLGHQAIPDKEEAVEEQWWGGGQENPVEVVEDHGRERKAQRPRGPGEGPPTRFPVLGQPEAQHGTTVPRQR</sequence>
<organism evidence="2 3">
    <name type="scientific">Scleropages formosus</name>
    <name type="common">Asian bonytongue</name>
    <name type="synonym">Osteoglossum formosum</name>
    <dbReference type="NCBI Taxonomy" id="113540"/>
    <lineage>
        <taxon>Eukaryota</taxon>
        <taxon>Metazoa</taxon>
        <taxon>Chordata</taxon>
        <taxon>Craniata</taxon>
        <taxon>Vertebrata</taxon>
        <taxon>Euteleostomi</taxon>
        <taxon>Actinopterygii</taxon>
        <taxon>Neopterygii</taxon>
        <taxon>Teleostei</taxon>
        <taxon>Osteoglossocephala</taxon>
        <taxon>Osteoglossomorpha</taxon>
        <taxon>Osteoglossiformes</taxon>
        <taxon>Osteoglossidae</taxon>
        <taxon>Scleropages</taxon>
    </lineage>
</organism>
<dbReference type="SUPFAM" id="SSF52768">
    <property type="entry name" value="Arginase/deacetylase"/>
    <property type="match status" value="1"/>
</dbReference>
<dbReference type="Gene3D" id="3.40.800.20">
    <property type="entry name" value="Histone deacetylase domain"/>
    <property type="match status" value="1"/>
</dbReference>
<gene>
    <name evidence="2" type="ORF">Z043_119786</name>
</gene>
<accession>A0A0P7U4I8</accession>